<evidence type="ECO:0000259" key="3">
    <source>
        <dbReference type="PROSITE" id="PS50110"/>
    </source>
</evidence>
<dbReference type="PANTHER" id="PTHR44520:SF2">
    <property type="entry name" value="RESPONSE REGULATOR RCP1"/>
    <property type="match status" value="1"/>
</dbReference>
<dbReference type="GO" id="GO:0000160">
    <property type="term" value="P:phosphorelay signal transduction system"/>
    <property type="evidence" value="ECO:0007669"/>
    <property type="project" value="InterPro"/>
</dbReference>
<organism evidence="4 5">
    <name type="scientific">Natrialba chahannaoensis JCM 10990</name>
    <dbReference type="NCBI Taxonomy" id="1227492"/>
    <lineage>
        <taxon>Archaea</taxon>
        <taxon>Methanobacteriati</taxon>
        <taxon>Methanobacteriota</taxon>
        <taxon>Stenosarchaea group</taxon>
        <taxon>Halobacteria</taxon>
        <taxon>Halobacteriales</taxon>
        <taxon>Natrialbaceae</taxon>
        <taxon>Natrialba</taxon>
    </lineage>
</organism>
<protein>
    <submittedName>
        <fullName evidence="4">Response regulator receiver protein</fullName>
    </submittedName>
</protein>
<dbReference type="InterPro" id="IPR001789">
    <property type="entry name" value="Sig_transdc_resp-reg_receiver"/>
</dbReference>
<dbReference type="InterPro" id="IPR011006">
    <property type="entry name" value="CheY-like_superfamily"/>
</dbReference>
<dbReference type="SMART" id="SM00448">
    <property type="entry name" value="REC"/>
    <property type="match status" value="1"/>
</dbReference>
<dbReference type="Proteomes" id="UP000011693">
    <property type="component" value="Unassembled WGS sequence"/>
</dbReference>
<evidence type="ECO:0000313" key="4">
    <source>
        <dbReference type="EMBL" id="ELY96680.1"/>
    </source>
</evidence>
<dbReference type="PANTHER" id="PTHR44520">
    <property type="entry name" value="RESPONSE REGULATOR RCP1-RELATED"/>
    <property type="match status" value="1"/>
</dbReference>
<name>M0AD53_9EURY</name>
<dbReference type="InterPro" id="IPR052893">
    <property type="entry name" value="TCS_response_regulator"/>
</dbReference>
<dbReference type="Gene3D" id="3.40.50.2300">
    <property type="match status" value="1"/>
</dbReference>
<dbReference type="EMBL" id="AOIN01000080">
    <property type="protein sequence ID" value="ELY96680.1"/>
    <property type="molecule type" value="Genomic_DNA"/>
</dbReference>
<gene>
    <name evidence="4" type="ORF">C482_14936</name>
</gene>
<feature type="modified residue" description="4-aspartylphosphate" evidence="1">
    <location>
        <position position="76"/>
    </location>
</feature>
<dbReference type="AlphaFoldDB" id="M0AD53"/>
<dbReference type="CDD" id="cd17557">
    <property type="entry name" value="REC_Rcp-like"/>
    <property type="match status" value="1"/>
</dbReference>
<feature type="region of interest" description="Disordered" evidence="2">
    <location>
        <begin position="40"/>
        <end position="69"/>
    </location>
</feature>
<feature type="domain" description="Response regulatory" evidence="3">
    <location>
        <begin position="1"/>
        <end position="143"/>
    </location>
</feature>
<reference evidence="4 5" key="1">
    <citation type="journal article" date="2014" name="PLoS Genet.">
        <title>Phylogenetically driven sequencing of extremely halophilic archaea reveals strategies for static and dynamic osmo-response.</title>
        <authorList>
            <person name="Becker E.A."/>
            <person name="Seitzer P.M."/>
            <person name="Tritt A."/>
            <person name="Larsen D."/>
            <person name="Krusor M."/>
            <person name="Yao A.I."/>
            <person name="Wu D."/>
            <person name="Madern D."/>
            <person name="Eisen J.A."/>
            <person name="Darling A.E."/>
            <person name="Facciotti M.T."/>
        </authorList>
    </citation>
    <scope>NUCLEOTIDE SEQUENCE [LARGE SCALE GENOMIC DNA]</scope>
    <source>
        <strain evidence="4 5">JCM 10990</strain>
    </source>
</reference>
<dbReference type="PROSITE" id="PS50110">
    <property type="entry name" value="RESPONSE_REGULATORY"/>
    <property type="match status" value="1"/>
</dbReference>
<evidence type="ECO:0000256" key="1">
    <source>
        <dbReference type="PROSITE-ProRule" id="PRU00169"/>
    </source>
</evidence>
<evidence type="ECO:0000256" key="2">
    <source>
        <dbReference type="SAM" id="MobiDB-lite"/>
    </source>
</evidence>
<dbReference type="PATRIC" id="fig|1227492.4.peg.2962"/>
<accession>M0AD53</accession>
<keyword evidence="1" id="KW-0597">Phosphoprotein</keyword>
<sequence>MVEDNPGDVRLAQEAFRTVDIDTTFHTARDGDKALSFLREQVSAGAESASDTDSRSNSDSDSDSNSNPDIDLVLLDLNLPRTSGFEVLEEVRSDPDLASLPVLVLTSSEATEDIARSYDLCANAYLTKPDGPGEFASLGKAVESFWMDEAMLPPAPS</sequence>
<feature type="compositionally biased region" description="Low complexity" evidence="2">
    <location>
        <begin position="59"/>
        <end position="69"/>
    </location>
</feature>
<evidence type="ECO:0000313" key="5">
    <source>
        <dbReference type="Proteomes" id="UP000011693"/>
    </source>
</evidence>
<proteinExistence type="predicted"/>
<dbReference type="Pfam" id="PF00072">
    <property type="entry name" value="Response_reg"/>
    <property type="match status" value="1"/>
</dbReference>
<comment type="caution">
    <text evidence="4">The sequence shown here is derived from an EMBL/GenBank/DDBJ whole genome shotgun (WGS) entry which is preliminary data.</text>
</comment>
<dbReference type="STRING" id="1227492.C482_14936"/>
<dbReference type="SUPFAM" id="SSF52172">
    <property type="entry name" value="CheY-like"/>
    <property type="match status" value="1"/>
</dbReference>
<keyword evidence="5" id="KW-1185">Reference proteome</keyword>